<dbReference type="AlphaFoldDB" id="A0A1I2HRU4"/>
<dbReference type="Proteomes" id="UP000199771">
    <property type="component" value="Unassembled WGS sequence"/>
</dbReference>
<proteinExistence type="predicted"/>
<accession>A0A1I2HRU4</accession>
<feature type="chain" id="PRO_5011784567" description="Copper(I)-binding protein" evidence="1">
    <location>
        <begin position="21"/>
        <end position="143"/>
    </location>
</feature>
<dbReference type="PANTHER" id="PTHR36302:SF1">
    <property type="entry name" value="COPPER CHAPERONE PCU(A)C"/>
    <property type="match status" value="1"/>
</dbReference>
<dbReference type="InterPro" id="IPR036182">
    <property type="entry name" value="PCuAC_sf"/>
</dbReference>
<name>A0A1I2HRU4_9GAMM</name>
<keyword evidence="3" id="KW-1185">Reference proteome</keyword>
<dbReference type="EMBL" id="FOOC01000002">
    <property type="protein sequence ID" value="SFF31101.1"/>
    <property type="molecule type" value="Genomic_DNA"/>
</dbReference>
<dbReference type="InterPro" id="IPR007410">
    <property type="entry name" value="LpqE-like"/>
</dbReference>
<dbReference type="PANTHER" id="PTHR36302">
    <property type="entry name" value="BLR7088 PROTEIN"/>
    <property type="match status" value="1"/>
</dbReference>
<dbReference type="SUPFAM" id="SSF110087">
    <property type="entry name" value="DR1885-like metal-binding protein"/>
    <property type="match status" value="1"/>
</dbReference>
<evidence type="ECO:0000313" key="3">
    <source>
        <dbReference type="Proteomes" id="UP000199771"/>
    </source>
</evidence>
<keyword evidence="1" id="KW-0732">Signal</keyword>
<dbReference type="InterPro" id="IPR058248">
    <property type="entry name" value="Lxx211020-like"/>
</dbReference>
<reference evidence="2 3" key="1">
    <citation type="submission" date="2016-10" db="EMBL/GenBank/DDBJ databases">
        <authorList>
            <person name="de Groot N.N."/>
        </authorList>
    </citation>
    <scope>NUCLEOTIDE SEQUENCE [LARGE SCALE GENOMIC DNA]</scope>
    <source>
        <strain evidence="2 3">DSM 23609</strain>
    </source>
</reference>
<evidence type="ECO:0000256" key="1">
    <source>
        <dbReference type="SAM" id="SignalP"/>
    </source>
</evidence>
<evidence type="ECO:0000313" key="2">
    <source>
        <dbReference type="EMBL" id="SFF31101.1"/>
    </source>
</evidence>
<protein>
    <recommendedName>
        <fullName evidence="4">Copper(I)-binding protein</fullName>
    </recommendedName>
</protein>
<dbReference type="RefSeq" id="WP_091531028.1">
    <property type="nucleotide sequence ID" value="NZ_FOOC01000002.1"/>
</dbReference>
<organism evidence="2 3">
    <name type="scientific">Fontimonas thermophila</name>
    <dbReference type="NCBI Taxonomy" id="1076937"/>
    <lineage>
        <taxon>Bacteria</taxon>
        <taxon>Pseudomonadati</taxon>
        <taxon>Pseudomonadota</taxon>
        <taxon>Gammaproteobacteria</taxon>
        <taxon>Nevskiales</taxon>
        <taxon>Nevskiaceae</taxon>
        <taxon>Fontimonas</taxon>
    </lineage>
</organism>
<dbReference type="Pfam" id="PF04314">
    <property type="entry name" value="PCuAC"/>
    <property type="match status" value="1"/>
</dbReference>
<gene>
    <name evidence="2" type="ORF">SAMN04488120_10286</name>
</gene>
<dbReference type="OrthoDB" id="9796962at2"/>
<dbReference type="STRING" id="1076937.SAMN04488120_10286"/>
<evidence type="ECO:0008006" key="4">
    <source>
        <dbReference type="Google" id="ProtNLM"/>
    </source>
</evidence>
<feature type="signal peptide" evidence="1">
    <location>
        <begin position="1"/>
        <end position="20"/>
    </location>
</feature>
<dbReference type="Gene3D" id="2.60.40.1890">
    <property type="entry name" value="PCu(A)C copper chaperone"/>
    <property type="match status" value="1"/>
</dbReference>
<sequence length="143" mass="15357">MNPRRAIAAVLAIASASASAQPSAHVLSATDAWIREAPPGATVMAGYVVLHNAGAQPIQCHAARGDDFGAIEIHRTVIEDGRSRMLRDQTVEVPPHGRAELAPGGYHLMLFRPQRPFTAGDTTRLRIDCGEHSVETVFTIRKG</sequence>